<dbReference type="Proteomes" id="UP001560019">
    <property type="component" value="Unassembled WGS sequence"/>
</dbReference>
<keyword evidence="1" id="KW-0378">Hydrolase</keyword>
<evidence type="ECO:0000256" key="1">
    <source>
        <dbReference type="ARBA" id="ARBA00022801"/>
    </source>
</evidence>
<evidence type="ECO:0000313" key="4">
    <source>
        <dbReference type="Proteomes" id="UP001560019"/>
    </source>
</evidence>
<accession>A0ABV3XWA4</accession>
<evidence type="ECO:0000259" key="2">
    <source>
        <dbReference type="Pfam" id="PF03061"/>
    </source>
</evidence>
<evidence type="ECO:0000313" key="3">
    <source>
        <dbReference type="EMBL" id="MEX5729646.1"/>
    </source>
</evidence>
<gene>
    <name evidence="3" type="ORF">Ga0609869_002999</name>
</gene>
<dbReference type="Pfam" id="PF03061">
    <property type="entry name" value="4HBT"/>
    <property type="match status" value="1"/>
</dbReference>
<name>A0ABV3XWA4_9RHOB</name>
<dbReference type="NCBIfam" id="TIGR00369">
    <property type="entry name" value="unchar_dom_1"/>
    <property type="match status" value="1"/>
</dbReference>
<dbReference type="InterPro" id="IPR029069">
    <property type="entry name" value="HotDog_dom_sf"/>
</dbReference>
<dbReference type="RefSeq" id="WP_125403760.1">
    <property type="nucleotide sequence ID" value="NZ_JBEHHI010000003.1"/>
</dbReference>
<keyword evidence="4" id="KW-1185">Reference proteome</keyword>
<dbReference type="Gene3D" id="3.10.129.10">
    <property type="entry name" value="Hotdog Thioesterase"/>
    <property type="match status" value="1"/>
</dbReference>
<comment type="caution">
    <text evidence="3">The sequence shown here is derived from an EMBL/GenBank/DDBJ whole genome shotgun (WGS) entry which is preliminary data.</text>
</comment>
<dbReference type="InterPro" id="IPR006683">
    <property type="entry name" value="Thioestr_dom"/>
</dbReference>
<protein>
    <recommendedName>
        <fullName evidence="2">Thioesterase domain-containing protein</fullName>
    </recommendedName>
</protein>
<dbReference type="InterPro" id="IPR003736">
    <property type="entry name" value="PAAI_dom"/>
</dbReference>
<feature type="domain" description="Thioesterase" evidence="2">
    <location>
        <begin position="52"/>
        <end position="126"/>
    </location>
</feature>
<reference evidence="3 4" key="1">
    <citation type="submission" date="2024-06" db="EMBL/GenBank/DDBJ databases">
        <title>Genome of Rhodovulum iodosum, a marine photoferrotroph.</title>
        <authorList>
            <person name="Bianchini G."/>
            <person name="Nikeleit V."/>
            <person name="Kappler A."/>
            <person name="Bryce C."/>
            <person name="Sanchez-Baracaldo P."/>
        </authorList>
    </citation>
    <scope>NUCLEOTIDE SEQUENCE [LARGE SCALE GENOMIC DNA]</scope>
    <source>
        <strain evidence="3 4">UT/N1</strain>
    </source>
</reference>
<dbReference type="EMBL" id="JBEHHI010000003">
    <property type="protein sequence ID" value="MEX5729646.1"/>
    <property type="molecule type" value="Genomic_DNA"/>
</dbReference>
<sequence length="146" mass="15424">MTQPKNPDFATAVRESFARQGLMTHLGAEIVSLVPGAVTIAAPIRPETGQQHGYAHAGLSFSLGDTAAGYSALSLLPPGHEVLTSEIKIHLLAPARGERLVAEGGVIRPGRRLMIVRAEIYAEDGADRAHVATLLGTMVPMALEPR</sequence>
<dbReference type="SUPFAM" id="SSF54637">
    <property type="entry name" value="Thioesterase/thiol ester dehydrase-isomerase"/>
    <property type="match status" value="1"/>
</dbReference>
<organism evidence="3 4">
    <name type="scientific">Rhodovulum iodosum</name>
    <dbReference type="NCBI Taxonomy" id="68291"/>
    <lineage>
        <taxon>Bacteria</taxon>
        <taxon>Pseudomonadati</taxon>
        <taxon>Pseudomonadota</taxon>
        <taxon>Alphaproteobacteria</taxon>
        <taxon>Rhodobacterales</taxon>
        <taxon>Paracoccaceae</taxon>
        <taxon>Rhodovulum</taxon>
    </lineage>
</organism>
<proteinExistence type="predicted"/>
<dbReference type="CDD" id="cd03443">
    <property type="entry name" value="PaaI_thioesterase"/>
    <property type="match status" value="1"/>
</dbReference>